<keyword evidence="7" id="KW-0067">ATP-binding</keyword>
<dbReference type="SMART" id="SM00382">
    <property type="entry name" value="AAA"/>
    <property type="match status" value="1"/>
</dbReference>
<evidence type="ECO:0000256" key="3">
    <source>
        <dbReference type="ARBA" id="ARBA00022692"/>
    </source>
</evidence>
<dbReference type="SUPFAM" id="SSF52540">
    <property type="entry name" value="P-loop containing nucleoside triphosphate hydrolases"/>
    <property type="match status" value="1"/>
</dbReference>
<keyword evidence="10" id="KW-0472">Membrane</keyword>
<dbReference type="Proteomes" id="UP000807353">
    <property type="component" value="Unassembled WGS sequence"/>
</dbReference>
<dbReference type="GO" id="GO:0005524">
    <property type="term" value="F:ATP binding"/>
    <property type="evidence" value="ECO:0007669"/>
    <property type="project" value="UniProtKB-KW"/>
</dbReference>
<evidence type="ECO:0000256" key="11">
    <source>
        <dbReference type="ARBA" id="ARBA00048778"/>
    </source>
</evidence>
<feature type="domain" description="AAA+ ATPase" evidence="13">
    <location>
        <begin position="262"/>
        <end position="412"/>
    </location>
</feature>
<dbReference type="InterPro" id="IPR003959">
    <property type="entry name" value="ATPase_AAA_core"/>
</dbReference>
<evidence type="ECO:0000256" key="9">
    <source>
        <dbReference type="ARBA" id="ARBA00023128"/>
    </source>
</evidence>
<name>A0A9P6CEQ5_9AGAR</name>
<keyword evidence="6 15" id="KW-0378">Hydrolase</keyword>
<comment type="subcellular location">
    <subcellularLocation>
        <location evidence="1">Mitochondrion inner membrane</location>
        <topology evidence="1">Single-pass membrane protein</topology>
    </subcellularLocation>
</comment>
<evidence type="ECO:0000259" key="14">
    <source>
        <dbReference type="SMART" id="SM01024"/>
    </source>
</evidence>
<dbReference type="Pfam" id="PF08740">
    <property type="entry name" value="BCS1_N"/>
    <property type="match status" value="1"/>
</dbReference>
<keyword evidence="5" id="KW-0999">Mitochondrion inner membrane</keyword>
<evidence type="ECO:0000256" key="1">
    <source>
        <dbReference type="ARBA" id="ARBA00004434"/>
    </source>
</evidence>
<dbReference type="SMART" id="SM01024">
    <property type="entry name" value="BCS1_N"/>
    <property type="match status" value="1"/>
</dbReference>
<keyword evidence="4" id="KW-0547">Nucleotide-binding</keyword>
<keyword evidence="3" id="KW-0812">Transmembrane</keyword>
<keyword evidence="9" id="KW-0496">Mitochondrion</keyword>
<evidence type="ECO:0000313" key="16">
    <source>
        <dbReference type="Proteomes" id="UP000807353"/>
    </source>
</evidence>
<dbReference type="PANTHER" id="PTHR23070">
    <property type="entry name" value="BCS1 AAA-TYPE ATPASE"/>
    <property type="match status" value="1"/>
</dbReference>
<feature type="domain" description="BCS1 N-terminal" evidence="14">
    <location>
        <begin position="50"/>
        <end position="231"/>
    </location>
</feature>
<comment type="catalytic activity">
    <reaction evidence="11">
        <text>ATP + H2O = ADP + phosphate + H(+)</text>
        <dbReference type="Rhea" id="RHEA:13065"/>
        <dbReference type="ChEBI" id="CHEBI:15377"/>
        <dbReference type="ChEBI" id="CHEBI:15378"/>
        <dbReference type="ChEBI" id="CHEBI:30616"/>
        <dbReference type="ChEBI" id="CHEBI:43474"/>
        <dbReference type="ChEBI" id="CHEBI:456216"/>
    </reaction>
    <physiologicalReaction direction="left-to-right" evidence="11">
        <dbReference type="Rhea" id="RHEA:13066"/>
    </physiologicalReaction>
</comment>
<feature type="compositionally biased region" description="Low complexity" evidence="12">
    <location>
        <begin position="543"/>
        <end position="562"/>
    </location>
</feature>
<dbReference type="GO" id="GO:0016887">
    <property type="term" value="F:ATP hydrolysis activity"/>
    <property type="evidence" value="ECO:0007669"/>
    <property type="project" value="InterPro"/>
</dbReference>
<evidence type="ECO:0000256" key="2">
    <source>
        <dbReference type="ARBA" id="ARBA00007448"/>
    </source>
</evidence>
<evidence type="ECO:0000256" key="5">
    <source>
        <dbReference type="ARBA" id="ARBA00022792"/>
    </source>
</evidence>
<evidence type="ECO:0000256" key="6">
    <source>
        <dbReference type="ARBA" id="ARBA00022801"/>
    </source>
</evidence>
<protein>
    <submittedName>
        <fullName evidence="15">P-loop containing nucleoside triphosphate hydrolase protein</fullName>
    </submittedName>
</protein>
<feature type="compositionally biased region" description="Polar residues" evidence="12">
    <location>
        <begin position="569"/>
        <end position="586"/>
    </location>
</feature>
<dbReference type="GO" id="GO:0005743">
    <property type="term" value="C:mitochondrial inner membrane"/>
    <property type="evidence" value="ECO:0007669"/>
    <property type="project" value="UniProtKB-SubCell"/>
</dbReference>
<dbReference type="InterPro" id="IPR057495">
    <property type="entry name" value="AAA_lid_BCS1"/>
</dbReference>
<reference evidence="15" key="1">
    <citation type="submission" date="2020-11" db="EMBL/GenBank/DDBJ databases">
        <authorList>
            <consortium name="DOE Joint Genome Institute"/>
            <person name="Ahrendt S."/>
            <person name="Riley R."/>
            <person name="Andreopoulos W."/>
            <person name="Labutti K."/>
            <person name="Pangilinan J."/>
            <person name="Ruiz-Duenas F.J."/>
            <person name="Barrasa J.M."/>
            <person name="Sanchez-Garcia M."/>
            <person name="Camarero S."/>
            <person name="Miyauchi S."/>
            <person name="Serrano A."/>
            <person name="Linde D."/>
            <person name="Babiker R."/>
            <person name="Drula E."/>
            <person name="Ayuso-Fernandez I."/>
            <person name="Pacheco R."/>
            <person name="Padilla G."/>
            <person name="Ferreira P."/>
            <person name="Barriuso J."/>
            <person name="Kellner H."/>
            <person name="Castanera R."/>
            <person name="Alfaro M."/>
            <person name="Ramirez L."/>
            <person name="Pisabarro A.G."/>
            <person name="Kuo A."/>
            <person name="Tritt A."/>
            <person name="Lipzen A."/>
            <person name="He G."/>
            <person name="Yan M."/>
            <person name="Ng V."/>
            <person name="Cullen D."/>
            <person name="Martin F."/>
            <person name="Rosso M.-N."/>
            <person name="Henrissat B."/>
            <person name="Hibbett D."/>
            <person name="Martinez A.T."/>
            <person name="Grigoriev I.V."/>
        </authorList>
    </citation>
    <scope>NUCLEOTIDE SEQUENCE</scope>
    <source>
        <strain evidence="15">CBS 247.69</strain>
    </source>
</reference>
<dbReference type="InterPro" id="IPR014851">
    <property type="entry name" value="BCS1_N"/>
</dbReference>
<gene>
    <name evidence="15" type="ORF">BDZ94DRAFT_1224821</name>
</gene>
<comment type="similarity">
    <text evidence="2">Belongs to the AAA ATPase family. BCS1 subfamily.</text>
</comment>
<organism evidence="15 16">
    <name type="scientific">Collybia nuda</name>
    <dbReference type="NCBI Taxonomy" id="64659"/>
    <lineage>
        <taxon>Eukaryota</taxon>
        <taxon>Fungi</taxon>
        <taxon>Dikarya</taxon>
        <taxon>Basidiomycota</taxon>
        <taxon>Agaricomycotina</taxon>
        <taxon>Agaricomycetes</taxon>
        <taxon>Agaricomycetidae</taxon>
        <taxon>Agaricales</taxon>
        <taxon>Tricholomatineae</taxon>
        <taxon>Clitocybaceae</taxon>
        <taxon>Collybia</taxon>
    </lineage>
</organism>
<dbReference type="Pfam" id="PF00004">
    <property type="entry name" value="AAA"/>
    <property type="match status" value="1"/>
</dbReference>
<proteinExistence type="inferred from homology"/>
<dbReference type="CDD" id="cd19510">
    <property type="entry name" value="RecA-like_BCS1"/>
    <property type="match status" value="1"/>
</dbReference>
<sequence length="602" mass="67107">MDPFFDHNTRQLTQSSWGDWSTSSFTRIIGFSFLTSVFSNTYVFDSVKLFVLGSVIEMGRRLCQWLIERFRFQYSITAQFDEGDPSYEWIVLFLTQENVWRRSRDFRVNAKNSKRKWGIKTGPEGKGNADYVPTYEEPQLFRWKGYWLEIKRGKGAQTVSHHGPNQAATIYVSIYTLDMDVLSDLVEEARLRYIEVSRPNVTVYIADMPTYGPGFVWSNVKHKARRPLSSIILLDGVIDSLVKDAQEFIDSEAWYVSAGIPHRRGYLLYGPPGTGKTSTIYALAGELGLEIYSLSLSSGFVDDSFLQKAASSMPKNSILLIEDIDCAFPSRDDVDDEEPLLNAGFQGMVAQNYRRSGRKSAVTLSGLLNVIDGVGSEEGKLFFATTNYVDRLDPALLRPGRIDKKVQYQLATKGQAAALFTRFFAEMYPTSEESPATTEKDAIPLAKLAENFTEGVPDHEFSTAELQGFLLSCKRSPKEAVAGIASWTEKELMERQQKETREAKRKDMLREKREKQEARKLEGSIARTLGGMGMSIYPPATASGLVTGGPVVPSSSPQTPSPAYEDSSGKSSPVVSDDITNPARTTSEAEENVTDSVSTNSL</sequence>
<dbReference type="OrthoDB" id="10251412at2759"/>
<dbReference type="AlphaFoldDB" id="A0A9P6CEQ5"/>
<evidence type="ECO:0000256" key="10">
    <source>
        <dbReference type="ARBA" id="ARBA00023136"/>
    </source>
</evidence>
<evidence type="ECO:0000313" key="15">
    <source>
        <dbReference type="EMBL" id="KAF9459415.1"/>
    </source>
</evidence>
<evidence type="ECO:0000256" key="7">
    <source>
        <dbReference type="ARBA" id="ARBA00022840"/>
    </source>
</evidence>
<dbReference type="EMBL" id="MU150317">
    <property type="protein sequence ID" value="KAF9459415.1"/>
    <property type="molecule type" value="Genomic_DNA"/>
</dbReference>
<keyword evidence="16" id="KW-1185">Reference proteome</keyword>
<dbReference type="InterPro" id="IPR003593">
    <property type="entry name" value="AAA+_ATPase"/>
</dbReference>
<dbReference type="InterPro" id="IPR050747">
    <property type="entry name" value="Mitochondrial_chaperone_BCS1"/>
</dbReference>
<keyword evidence="8" id="KW-1133">Transmembrane helix</keyword>
<dbReference type="Gene3D" id="3.40.50.300">
    <property type="entry name" value="P-loop containing nucleotide triphosphate hydrolases"/>
    <property type="match status" value="1"/>
</dbReference>
<dbReference type="Pfam" id="PF25426">
    <property type="entry name" value="AAA_lid_BCS1"/>
    <property type="match status" value="1"/>
</dbReference>
<evidence type="ECO:0000259" key="13">
    <source>
        <dbReference type="SMART" id="SM00382"/>
    </source>
</evidence>
<feature type="compositionally biased region" description="Basic and acidic residues" evidence="12">
    <location>
        <begin position="491"/>
        <end position="522"/>
    </location>
</feature>
<evidence type="ECO:0000256" key="8">
    <source>
        <dbReference type="ARBA" id="ARBA00022989"/>
    </source>
</evidence>
<evidence type="ECO:0000256" key="4">
    <source>
        <dbReference type="ARBA" id="ARBA00022741"/>
    </source>
</evidence>
<feature type="region of interest" description="Disordered" evidence="12">
    <location>
        <begin position="491"/>
        <end position="602"/>
    </location>
</feature>
<dbReference type="InterPro" id="IPR027417">
    <property type="entry name" value="P-loop_NTPase"/>
</dbReference>
<comment type="caution">
    <text evidence="15">The sequence shown here is derived from an EMBL/GenBank/DDBJ whole genome shotgun (WGS) entry which is preliminary data.</text>
</comment>
<evidence type="ECO:0000256" key="12">
    <source>
        <dbReference type="SAM" id="MobiDB-lite"/>
    </source>
</evidence>
<accession>A0A9P6CEQ5</accession>